<dbReference type="GO" id="GO:0001786">
    <property type="term" value="F:phosphatidylserine binding"/>
    <property type="evidence" value="ECO:0007669"/>
    <property type="project" value="TreeGrafter"/>
</dbReference>
<dbReference type="EMBL" id="BLXT01005803">
    <property type="protein sequence ID" value="GFO26323.1"/>
    <property type="molecule type" value="Genomic_DNA"/>
</dbReference>
<name>A0AAV4C5Q1_9GAST</name>
<dbReference type="GO" id="GO:0005886">
    <property type="term" value="C:plasma membrane"/>
    <property type="evidence" value="ECO:0007669"/>
    <property type="project" value="TreeGrafter"/>
</dbReference>
<dbReference type="GO" id="GO:0005544">
    <property type="term" value="F:calcium-dependent phospholipid binding"/>
    <property type="evidence" value="ECO:0007669"/>
    <property type="project" value="TreeGrafter"/>
</dbReference>
<dbReference type="GO" id="GO:0005509">
    <property type="term" value="F:calcium ion binding"/>
    <property type="evidence" value="ECO:0007669"/>
    <property type="project" value="TreeGrafter"/>
</dbReference>
<dbReference type="PANTHER" id="PTHR10024:SF252">
    <property type="entry name" value="SYNAPTOTAGMIN-12"/>
    <property type="match status" value="1"/>
</dbReference>
<feature type="domain" description="C2" evidence="1">
    <location>
        <begin position="1"/>
        <end position="64"/>
    </location>
</feature>
<dbReference type="Proteomes" id="UP000735302">
    <property type="component" value="Unassembled WGS sequence"/>
</dbReference>
<evidence type="ECO:0000259" key="1">
    <source>
        <dbReference type="PROSITE" id="PS50004"/>
    </source>
</evidence>
<sequence>TIKNSTDPVFKERFLFSVEPEHLQGKSLQLQVFSVDKYARQKVIGEADVRVGDIDLNMPIKMWFNLRDIDETIWAGATIFSAVSDTNLYYVLIRDDEVKKESNVEKEQQQQQQRPFK</sequence>
<dbReference type="GO" id="GO:0070382">
    <property type="term" value="C:exocytic vesicle"/>
    <property type="evidence" value="ECO:0007669"/>
    <property type="project" value="TreeGrafter"/>
</dbReference>
<evidence type="ECO:0000313" key="3">
    <source>
        <dbReference type="Proteomes" id="UP000735302"/>
    </source>
</evidence>
<dbReference type="InterPro" id="IPR000008">
    <property type="entry name" value="C2_dom"/>
</dbReference>
<evidence type="ECO:0000313" key="2">
    <source>
        <dbReference type="EMBL" id="GFO26323.1"/>
    </source>
</evidence>
<reference evidence="2 3" key="1">
    <citation type="journal article" date="2021" name="Elife">
        <title>Chloroplast acquisition without the gene transfer in kleptoplastic sea slugs, Plakobranchus ocellatus.</title>
        <authorList>
            <person name="Maeda T."/>
            <person name="Takahashi S."/>
            <person name="Yoshida T."/>
            <person name="Shimamura S."/>
            <person name="Takaki Y."/>
            <person name="Nagai Y."/>
            <person name="Toyoda A."/>
            <person name="Suzuki Y."/>
            <person name="Arimoto A."/>
            <person name="Ishii H."/>
            <person name="Satoh N."/>
            <person name="Nishiyama T."/>
            <person name="Hasebe M."/>
            <person name="Maruyama T."/>
            <person name="Minagawa J."/>
            <person name="Obokata J."/>
            <person name="Shigenobu S."/>
        </authorList>
    </citation>
    <scope>NUCLEOTIDE SEQUENCE [LARGE SCALE GENOMIC DNA]</scope>
</reference>
<organism evidence="2 3">
    <name type="scientific">Plakobranchus ocellatus</name>
    <dbReference type="NCBI Taxonomy" id="259542"/>
    <lineage>
        <taxon>Eukaryota</taxon>
        <taxon>Metazoa</taxon>
        <taxon>Spiralia</taxon>
        <taxon>Lophotrochozoa</taxon>
        <taxon>Mollusca</taxon>
        <taxon>Gastropoda</taxon>
        <taxon>Heterobranchia</taxon>
        <taxon>Euthyneura</taxon>
        <taxon>Panpulmonata</taxon>
        <taxon>Sacoglossa</taxon>
        <taxon>Placobranchoidea</taxon>
        <taxon>Plakobranchidae</taxon>
        <taxon>Plakobranchus</taxon>
    </lineage>
</organism>
<dbReference type="Pfam" id="PF00168">
    <property type="entry name" value="C2"/>
    <property type="match status" value="1"/>
</dbReference>
<dbReference type="AlphaFoldDB" id="A0AAV4C5Q1"/>
<dbReference type="GO" id="GO:0048488">
    <property type="term" value="P:synaptic vesicle endocytosis"/>
    <property type="evidence" value="ECO:0007669"/>
    <property type="project" value="TreeGrafter"/>
</dbReference>
<dbReference type="GO" id="GO:0030276">
    <property type="term" value="F:clathrin binding"/>
    <property type="evidence" value="ECO:0007669"/>
    <property type="project" value="TreeGrafter"/>
</dbReference>
<protein>
    <submittedName>
        <fullName evidence="2">Synaptotagmin 12</fullName>
    </submittedName>
</protein>
<keyword evidence="3" id="KW-1185">Reference proteome</keyword>
<dbReference type="GO" id="GO:0000149">
    <property type="term" value="F:SNARE binding"/>
    <property type="evidence" value="ECO:0007669"/>
    <property type="project" value="TreeGrafter"/>
</dbReference>
<dbReference type="PANTHER" id="PTHR10024">
    <property type="entry name" value="SYNAPTOTAGMIN"/>
    <property type="match status" value="1"/>
</dbReference>
<feature type="non-terminal residue" evidence="2">
    <location>
        <position position="1"/>
    </location>
</feature>
<proteinExistence type="predicted"/>
<accession>A0AAV4C5Q1</accession>
<dbReference type="Gene3D" id="2.60.40.150">
    <property type="entry name" value="C2 domain"/>
    <property type="match status" value="1"/>
</dbReference>
<dbReference type="GO" id="GO:0098793">
    <property type="term" value="C:presynapse"/>
    <property type="evidence" value="ECO:0007669"/>
    <property type="project" value="GOC"/>
</dbReference>
<dbReference type="SUPFAM" id="SSF49562">
    <property type="entry name" value="C2 domain (Calcium/lipid-binding domain, CaLB)"/>
    <property type="match status" value="1"/>
</dbReference>
<dbReference type="PROSITE" id="PS50004">
    <property type="entry name" value="C2"/>
    <property type="match status" value="1"/>
</dbReference>
<dbReference type="InterPro" id="IPR035892">
    <property type="entry name" value="C2_domain_sf"/>
</dbReference>
<comment type="caution">
    <text evidence="2">The sequence shown here is derived from an EMBL/GenBank/DDBJ whole genome shotgun (WGS) entry which is preliminary data.</text>
</comment>
<gene>
    <name evidence="2" type="ORF">PoB_005282800</name>
</gene>
<dbReference type="GO" id="GO:0048791">
    <property type="term" value="P:calcium ion-regulated exocytosis of neurotransmitter"/>
    <property type="evidence" value="ECO:0007669"/>
    <property type="project" value="TreeGrafter"/>
</dbReference>